<keyword evidence="3" id="KW-0964">Secreted</keyword>
<evidence type="ECO:0000256" key="4">
    <source>
        <dbReference type="ARBA" id="ARBA00022729"/>
    </source>
</evidence>
<dbReference type="AlphaFoldDB" id="A0A8C9QQN2"/>
<sequence length="191" mass="20621">MTPQGCIPGKEPTCPCRLASSCVSPVPTGASLMLCRPLTRCRDQFYDPLRHCCLGDALVPLGETRRCGTCSYRVCFEQCCPRWPLGLQEPLMVKLRVDSCSSPLVPGDKLCRRCCPAPPWACGMQGIWGLAATSVPDGASLPSSVCPLPLSTHLSLFLPLCFLLLCPLCLISTSWASPPALSPLPLFCWPL</sequence>
<reference evidence="5" key="2">
    <citation type="submission" date="2025-09" db="UniProtKB">
        <authorList>
            <consortium name="Ensembl"/>
        </authorList>
    </citation>
    <scope>IDENTIFICATION</scope>
</reference>
<evidence type="ECO:0000313" key="6">
    <source>
        <dbReference type="Proteomes" id="UP000694422"/>
    </source>
</evidence>
<dbReference type="Pfam" id="PF14653">
    <property type="entry name" value="IGFL"/>
    <property type="match status" value="1"/>
</dbReference>
<dbReference type="PANTHER" id="PTHR34827">
    <property type="entry name" value="INSULIN GROWTH FACTOR-LIKE FAMILY MEMBER 3-RELATED"/>
    <property type="match status" value="1"/>
</dbReference>
<proteinExistence type="inferred from homology"/>
<evidence type="ECO:0000256" key="1">
    <source>
        <dbReference type="ARBA" id="ARBA00004613"/>
    </source>
</evidence>
<dbReference type="GO" id="GO:0005615">
    <property type="term" value="C:extracellular space"/>
    <property type="evidence" value="ECO:0007669"/>
    <property type="project" value="TreeGrafter"/>
</dbReference>
<protein>
    <recommendedName>
        <fullName evidence="7">IGF like family member 1</fullName>
    </recommendedName>
</protein>
<evidence type="ECO:0000256" key="2">
    <source>
        <dbReference type="ARBA" id="ARBA00009529"/>
    </source>
</evidence>
<evidence type="ECO:0008006" key="7">
    <source>
        <dbReference type="Google" id="ProtNLM"/>
    </source>
</evidence>
<evidence type="ECO:0000256" key="3">
    <source>
        <dbReference type="ARBA" id="ARBA00022525"/>
    </source>
</evidence>
<keyword evidence="4" id="KW-0732">Signal</keyword>
<dbReference type="PANTHER" id="PTHR34827:SF2">
    <property type="entry name" value="INSULIN GROWTH FACTOR-LIKE FAMILY MEMBER 1"/>
    <property type="match status" value="1"/>
</dbReference>
<reference evidence="5" key="1">
    <citation type="submission" date="2025-08" db="UniProtKB">
        <authorList>
            <consortium name="Ensembl"/>
        </authorList>
    </citation>
    <scope>IDENTIFICATION</scope>
</reference>
<comment type="similarity">
    <text evidence="2">Belongs to the IGFL family.</text>
</comment>
<keyword evidence="6" id="KW-1185">Reference proteome</keyword>
<comment type="subcellular location">
    <subcellularLocation>
        <location evidence="1">Secreted</location>
    </subcellularLocation>
</comment>
<evidence type="ECO:0000313" key="5">
    <source>
        <dbReference type="Ensembl" id="ENSSDAP00000025014.1"/>
    </source>
</evidence>
<dbReference type="Ensembl" id="ENSSDAT00000028609.1">
    <property type="protein sequence ID" value="ENSSDAP00000025014.1"/>
    <property type="gene ID" value="ENSSDAG00000022760.1"/>
</dbReference>
<dbReference type="GO" id="GO:0005102">
    <property type="term" value="F:signaling receptor binding"/>
    <property type="evidence" value="ECO:0007669"/>
    <property type="project" value="TreeGrafter"/>
</dbReference>
<dbReference type="InterPro" id="IPR032744">
    <property type="entry name" value="IGFL"/>
</dbReference>
<organism evidence="5 6">
    <name type="scientific">Spermophilus dauricus</name>
    <name type="common">Daurian ground squirrel</name>
    <dbReference type="NCBI Taxonomy" id="99837"/>
    <lineage>
        <taxon>Eukaryota</taxon>
        <taxon>Metazoa</taxon>
        <taxon>Chordata</taxon>
        <taxon>Craniata</taxon>
        <taxon>Vertebrata</taxon>
        <taxon>Euteleostomi</taxon>
        <taxon>Mammalia</taxon>
        <taxon>Eutheria</taxon>
        <taxon>Euarchontoglires</taxon>
        <taxon>Glires</taxon>
        <taxon>Rodentia</taxon>
        <taxon>Sciuromorpha</taxon>
        <taxon>Sciuridae</taxon>
        <taxon>Xerinae</taxon>
        <taxon>Marmotini</taxon>
        <taxon>Spermophilus</taxon>
    </lineage>
</organism>
<dbReference type="Proteomes" id="UP000694422">
    <property type="component" value="Unplaced"/>
</dbReference>
<name>A0A8C9QQN2_SPEDA</name>
<accession>A0A8C9QQN2</accession>